<dbReference type="SUPFAM" id="SSF53448">
    <property type="entry name" value="Nucleotide-diphospho-sugar transferases"/>
    <property type="match status" value="1"/>
</dbReference>
<evidence type="ECO:0000256" key="2">
    <source>
        <dbReference type="ARBA" id="ARBA00022695"/>
    </source>
</evidence>
<organism evidence="5 6">
    <name type="scientific">Microbacterium aurugineum</name>
    <dbReference type="NCBI Taxonomy" id="2851642"/>
    <lineage>
        <taxon>Bacteria</taxon>
        <taxon>Bacillati</taxon>
        <taxon>Actinomycetota</taxon>
        <taxon>Actinomycetes</taxon>
        <taxon>Micrococcales</taxon>
        <taxon>Microbacteriaceae</taxon>
        <taxon>Microbacterium</taxon>
    </lineage>
</organism>
<reference evidence="5 6" key="1">
    <citation type="submission" date="2021-06" db="EMBL/GenBank/DDBJ databases">
        <title>Genome-based taxonomic framework of Microbacterium strains isolated from marine environment, the description of four new species and reclassification of four preexisting species.</title>
        <authorList>
            <person name="Lee S.D."/>
            <person name="Kim S.-M."/>
            <person name="Byeon Y.-S."/>
            <person name="Yang H.L."/>
            <person name="Kim I.S."/>
        </authorList>
    </citation>
    <scope>NUCLEOTIDE SEQUENCE [LARGE SCALE GENOMIC DNA]</scope>
    <source>
        <strain evidence="5 6">KSW4-10</strain>
    </source>
</reference>
<dbReference type="InterPro" id="IPR029044">
    <property type="entry name" value="Nucleotide-diphossugar_trans"/>
</dbReference>
<keyword evidence="6" id="KW-1185">Reference proteome</keyword>
<accession>A0ABY4J5T9</accession>
<protein>
    <submittedName>
        <fullName evidence="5">2-phospho-L-lactate guanylyltransferase</fullName>
        <ecNumber evidence="5">2.7.7.68</ecNumber>
    </submittedName>
</protein>
<evidence type="ECO:0000256" key="3">
    <source>
        <dbReference type="ARBA" id="ARBA00022741"/>
    </source>
</evidence>
<evidence type="ECO:0000256" key="4">
    <source>
        <dbReference type="ARBA" id="ARBA00023134"/>
    </source>
</evidence>
<keyword evidence="3" id="KW-0547">Nucleotide-binding</keyword>
<proteinExistence type="predicted"/>
<dbReference type="PANTHER" id="PTHR40392">
    <property type="entry name" value="2-PHOSPHO-L-LACTATE GUANYLYLTRANSFERASE"/>
    <property type="match status" value="1"/>
</dbReference>
<dbReference type="NCBIfam" id="TIGR03552">
    <property type="entry name" value="F420_cofC"/>
    <property type="match status" value="1"/>
</dbReference>
<sequence length="223" mass="23232">MLRGGGVGPSVPGAPVREWVVVIPVKRAEIGKSRLRLPGVEREPLARAIALDTVEAAAACERVAEVIVVTSDEITATALRVLPGVRVVRDRGEGLGAAIALGVSAAPDARPRAVMLGDLPALRPDELARALAFASSHPRAFVPDAEGTGTVLATARAGFELRPCFGDRSAVAHHEAGFAEVGFPVLSGLRRDLDHAEHLRAARRAGLGPRTAALVDRPLVLAS</sequence>
<name>A0ABY4J5T9_9MICO</name>
<dbReference type="Pfam" id="PF01983">
    <property type="entry name" value="CofC"/>
    <property type="match status" value="1"/>
</dbReference>
<dbReference type="RefSeq" id="WP_261811839.1">
    <property type="nucleotide sequence ID" value="NZ_CP078078.1"/>
</dbReference>
<dbReference type="PANTHER" id="PTHR40392:SF1">
    <property type="entry name" value="2-PHOSPHO-L-LACTATE GUANYLYLTRANSFERASE"/>
    <property type="match status" value="1"/>
</dbReference>
<evidence type="ECO:0000313" key="5">
    <source>
        <dbReference type="EMBL" id="UPL19385.1"/>
    </source>
</evidence>
<keyword evidence="2 5" id="KW-0548">Nucleotidyltransferase</keyword>
<dbReference type="GO" id="GO:0043814">
    <property type="term" value="F:phospholactate guanylyltransferase activity"/>
    <property type="evidence" value="ECO:0007669"/>
    <property type="project" value="UniProtKB-EC"/>
</dbReference>
<evidence type="ECO:0000313" key="6">
    <source>
        <dbReference type="Proteomes" id="UP000830631"/>
    </source>
</evidence>
<gene>
    <name evidence="5" type="primary">cofC</name>
    <name evidence="5" type="ORF">KV397_17205</name>
</gene>
<dbReference type="Proteomes" id="UP000830631">
    <property type="component" value="Chromosome"/>
</dbReference>
<keyword evidence="1 5" id="KW-0808">Transferase</keyword>
<dbReference type="EMBL" id="CP078078">
    <property type="protein sequence ID" value="UPL19385.1"/>
    <property type="molecule type" value="Genomic_DNA"/>
</dbReference>
<dbReference type="Gene3D" id="3.90.550.10">
    <property type="entry name" value="Spore Coat Polysaccharide Biosynthesis Protein SpsA, Chain A"/>
    <property type="match status" value="1"/>
</dbReference>
<dbReference type="InterPro" id="IPR002835">
    <property type="entry name" value="CofC"/>
</dbReference>
<evidence type="ECO:0000256" key="1">
    <source>
        <dbReference type="ARBA" id="ARBA00022679"/>
    </source>
</evidence>
<keyword evidence="4" id="KW-0342">GTP-binding</keyword>
<dbReference type="EC" id="2.7.7.68" evidence="5"/>